<sequence length="105" mass="12081">FILDSIVDSLVIDEWLCGQTISDSKQISQTDYKNITNSHITSAKKHPIKWSFYESYGKHAQFILLLGEQIYPEHPHQACSPSIFKHGAPTIEHWTIERRQLSADN</sequence>
<evidence type="ECO:0000313" key="1">
    <source>
        <dbReference type="Proteomes" id="UP000887565"/>
    </source>
</evidence>
<name>A0A915HMI2_ROMCU</name>
<keyword evidence="1" id="KW-1185">Reference proteome</keyword>
<proteinExistence type="predicted"/>
<protein>
    <submittedName>
        <fullName evidence="2">Uncharacterized protein</fullName>
    </submittedName>
</protein>
<dbReference type="WBParaSite" id="nRc.2.0.1.t02705-RA">
    <property type="protein sequence ID" value="nRc.2.0.1.t02705-RA"/>
    <property type="gene ID" value="nRc.2.0.1.g02705"/>
</dbReference>
<accession>A0A915HMI2</accession>
<organism evidence="1 2">
    <name type="scientific">Romanomermis culicivorax</name>
    <name type="common">Nematode worm</name>
    <dbReference type="NCBI Taxonomy" id="13658"/>
    <lineage>
        <taxon>Eukaryota</taxon>
        <taxon>Metazoa</taxon>
        <taxon>Ecdysozoa</taxon>
        <taxon>Nematoda</taxon>
        <taxon>Enoplea</taxon>
        <taxon>Dorylaimia</taxon>
        <taxon>Mermithida</taxon>
        <taxon>Mermithoidea</taxon>
        <taxon>Mermithidae</taxon>
        <taxon>Romanomermis</taxon>
    </lineage>
</organism>
<dbReference type="AlphaFoldDB" id="A0A915HMI2"/>
<evidence type="ECO:0000313" key="2">
    <source>
        <dbReference type="WBParaSite" id="nRc.2.0.1.t02705-RA"/>
    </source>
</evidence>
<reference evidence="2" key="1">
    <citation type="submission" date="2022-11" db="UniProtKB">
        <authorList>
            <consortium name="WormBaseParasite"/>
        </authorList>
    </citation>
    <scope>IDENTIFICATION</scope>
</reference>
<dbReference type="Proteomes" id="UP000887565">
    <property type="component" value="Unplaced"/>
</dbReference>